<gene>
    <name evidence="1" type="ORF">LTRI10_LOCUS8424</name>
</gene>
<dbReference type="AlphaFoldDB" id="A0AAV2CY38"/>
<dbReference type="Proteomes" id="UP001497516">
    <property type="component" value="Chromosome 10"/>
</dbReference>
<keyword evidence="2" id="KW-1185">Reference proteome</keyword>
<evidence type="ECO:0000313" key="2">
    <source>
        <dbReference type="Proteomes" id="UP001497516"/>
    </source>
</evidence>
<protein>
    <submittedName>
        <fullName evidence="1">Uncharacterized protein</fullName>
    </submittedName>
</protein>
<evidence type="ECO:0000313" key="1">
    <source>
        <dbReference type="EMBL" id="CAL1361026.1"/>
    </source>
</evidence>
<proteinExistence type="predicted"/>
<name>A0AAV2CY38_9ROSI</name>
<organism evidence="1 2">
    <name type="scientific">Linum trigynum</name>
    <dbReference type="NCBI Taxonomy" id="586398"/>
    <lineage>
        <taxon>Eukaryota</taxon>
        <taxon>Viridiplantae</taxon>
        <taxon>Streptophyta</taxon>
        <taxon>Embryophyta</taxon>
        <taxon>Tracheophyta</taxon>
        <taxon>Spermatophyta</taxon>
        <taxon>Magnoliopsida</taxon>
        <taxon>eudicotyledons</taxon>
        <taxon>Gunneridae</taxon>
        <taxon>Pentapetalae</taxon>
        <taxon>rosids</taxon>
        <taxon>fabids</taxon>
        <taxon>Malpighiales</taxon>
        <taxon>Linaceae</taxon>
        <taxon>Linum</taxon>
    </lineage>
</organism>
<sequence>MNPKVEENNCGQCTRRHWDDQYAERKIDANENLELAANDVGFEVTESALHTGIALAGDVAMEESGRRAG</sequence>
<dbReference type="EMBL" id="OZ034814">
    <property type="protein sequence ID" value="CAL1361026.1"/>
    <property type="molecule type" value="Genomic_DNA"/>
</dbReference>
<reference evidence="1 2" key="1">
    <citation type="submission" date="2024-04" db="EMBL/GenBank/DDBJ databases">
        <authorList>
            <person name="Fracassetti M."/>
        </authorList>
    </citation>
    <scope>NUCLEOTIDE SEQUENCE [LARGE SCALE GENOMIC DNA]</scope>
</reference>
<accession>A0AAV2CY38</accession>